<evidence type="ECO:0008006" key="4">
    <source>
        <dbReference type="Google" id="ProtNLM"/>
    </source>
</evidence>
<name>A0AAV2FII4_9ROSI</name>
<feature type="signal peptide" evidence="1">
    <location>
        <begin position="1"/>
        <end position="29"/>
    </location>
</feature>
<dbReference type="AlphaFoldDB" id="A0AAV2FII4"/>
<gene>
    <name evidence="2" type="ORF">LTRI10_LOCUS37916</name>
</gene>
<evidence type="ECO:0000256" key="1">
    <source>
        <dbReference type="SAM" id="SignalP"/>
    </source>
</evidence>
<dbReference type="EMBL" id="OZ034819">
    <property type="protein sequence ID" value="CAL1397633.1"/>
    <property type="molecule type" value="Genomic_DNA"/>
</dbReference>
<protein>
    <recommendedName>
        <fullName evidence="4">Gnk2-homologous domain-containing protein</fullName>
    </recommendedName>
</protein>
<evidence type="ECO:0000313" key="3">
    <source>
        <dbReference type="Proteomes" id="UP001497516"/>
    </source>
</evidence>
<accession>A0AAV2FII4</accession>
<evidence type="ECO:0000313" key="2">
    <source>
        <dbReference type="EMBL" id="CAL1397633.1"/>
    </source>
</evidence>
<reference evidence="2 3" key="1">
    <citation type="submission" date="2024-04" db="EMBL/GenBank/DDBJ databases">
        <authorList>
            <person name="Fracassetti M."/>
        </authorList>
    </citation>
    <scope>NUCLEOTIDE SEQUENCE [LARGE SCALE GENOMIC DNA]</scope>
</reference>
<feature type="chain" id="PRO_5043337499" description="Gnk2-homologous domain-containing protein" evidence="1">
    <location>
        <begin position="30"/>
        <end position="141"/>
    </location>
</feature>
<dbReference type="Proteomes" id="UP001497516">
    <property type="component" value="Chromosome 6"/>
</dbReference>
<keyword evidence="1" id="KW-0732">Signal</keyword>
<organism evidence="2 3">
    <name type="scientific">Linum trigynum</name>
    <dbReference type="NCBI Taxonomy" id="586398"/>
    <lineage>
        <taxon>Eukaryota</taxon>
        <taxon>Viridiplantae</taxon>
        <taxon>Streptophyta</taxon>
        <taxon>Embryophyta</taxon>
        <taxon>Tracheophyta</taxon>
        <taxon>Spermatophyta</taxon>
        <taxon>Magnoliopsida</taxon>
        <taxon>eudicotyledons</taxon>
        <taxon>Gunneridae</taxon>
        <taxon>Pentapetalae</taxon>
        <taxon>rosids</taxon>
        <taxon>fabids</taxon>
        <taxon>Malpighiales</taxon>
        <taxon>Linaceae</taxon>
        <taxon>Linum</taxon>
    </lineage>
</organism>
<sequence>MDYNNYNRFAAAATAVLVVVILAGHSISADDDAPICGATPAKDQATFGGYVDALLHILVERTTGYTPPAGVPFLASSARYPPEGGPGSVTGDATCDSVNVANCVTCLNQLLPFLHKCETTSSSGGAKYPGKCIIQFWENTE</sequence>
<proteinExistence type="predicted"/>
<keyword evidence="3" id="KW-1185">Reference proteome</keyword>